<organism evidence="2 3">
    <name type="scientific">Ascobolus immersus RN42</name>
    <dbReference type="NCBI Taxonomy" id="1160509"/>
    <lineage>
        <taxon>Eukaryota</taxon>
        <taxon>Fungi</taxon>
        <taxon>Dikarya</taxon>
        <taxon>Ascomycota</taxon>
        <taxon>Pezizomycotina</taxon>
        <taxon>Pezizomycetes</taxon>
        <taxon>Pezizales</taxon>
        <taxon>Ascobolaceae</taxon>
        <taxon>Ascobolus</taxon>
    </lineage>
</organism>
<feature type="region of interest" description="Disordered" evidence="1">
    <location>
        <begin position="344"/>
        <end position="370"/>
    </location>
</feature>
<evidence type="ECO:0000313" key="3">
    <source>
        <dbReference type="Proteomes" id="UP000275078"/>
    </source>
</evidence>
<evidence type="ECO:0000313" key="2">
    <source>
        <dbReference type="EMBL" id="RPA75474.1"/>
    </source>
</evidence>
<proteinExistence type="predicted"/>
<evidence type="ECO:0000256" key="1">
    <source>
        <dbReference type="SAM" id="MobiDB-lite"/>
    </source>
</evidence>
<dbReference type="AlphaFoldDB" id="A0A3N4I0R9"/>
<protein>
    <submittedName>
        <fullName evidence="2">Uncharacterized protein</fullName>
    </submittedName>
</protein>
<dbReference type="EMBL" id="ML119763">
    <property type="protein sequence ID" value="RPA75474.1"/>
    <property type="molecule type" value="Genomic_DNA"/>
</dbReference>
<feature type="compositionally biased region" description="Polar residues" evidence="1">
    <location>
        <begin position="117"/>
        <end position="126"/>
    </location>
</feature>
<reference evidence="2 3" key="1">
    <citation type="journal article" date="2018" name="Nat. Ecol. Evol.">
        <title>Pezizomycetes genomes reveal the molecular basis of ectomycorrhizal truffle lifestyle.</title>
        <authorList>
            <person name="Murat C."/>
            <person name="Payen T."/>
            <person name="Noel B."/>
            <person name="Kuo A."/>
            <person name="Morin E."/>
            <person name="Chen J."/>
            <person name="Kohler A."/>
            <person name="Krizsan K."/>
            <person name="Balestrini R."/>
            <person name="Da Silva C."/>
            <person name="Montanini B."/>
            <person name="Hainaut M."/>
            <person name="Levati E."/>
            <person name="Barry K.W."/>
            <person name="Belfiori B."/>
            <person name="Cichocki N."/>
            <person name="Clum A."/>
            <person name="Dockter R.B."/>
            <person name="Fauchery L."/>
            <person name="Guy J."/>
            <person name="Iotti M."/>
            <person name="Le Tacon F."/>
            <person name="Lindquist E.A."/>
            <person name="Lipzen A."/>
            <person name="Malagnac F."/>
            <person name="Mello A."/>
            <person name="Molinier V."/>
            <person name="Miyauchi S."/>
            <person name="Poulain J."/>
            <person name="Riccioni C."/>
            <person name="Rubini A."/>
            <person name="Sitrit Y."/>
            <person name="Splivallo R."/>
            <person name="Traeger S."/>
            <person name="Wang M."/>
            <person name="Zifcakova L."/>
            <person name="Wipf D."/>
            <person name="Zambonelli A."/>
            <person name="Paolocci F."/>
            <person name="Nowrousian M."/>
            <person name="Ottonello S."/>
            <person name="Baldrian P."/>
            <person name="Spatafora J.W."/>
            <person name="Henrissat B."/>
            <person name="Nagy L.G."/>
            <person name="Aury J.M."/>
            <person name="Wincker P."/>
            <person name="Grigoriev I.V."/>
            <person name="Bonfante P."/>
            <person name="Martin F.M."/>
        </authorList>
    </citation>
    <scope>NUCLEOTIDE SEQUENCE [LARGE SCALE GENOMIC DNA]</scope>
    <source>
        <strain evidence="2 3">RN42</strain>
    </source>
</reference>
<feature type="region of interest" description="Disordered" evidence="1">
    <location>
        <begin position="109"/>
        <end position="136"/>
    </location>
</feature>
<sequence>MLGNVLLQTEYLDTPRLITSQEGFSEWAFAHDGQCVPSGSCSLLRFLSRSLSQTSTLDLYFQMSPKNSSAPYTILSQTHFQFHNPYHDTPANRIPRPLGSPISFPTSPARSTFCPGTPSSSTTMQNDDAAMDHDDEGRSHNYNDYHILHCQPSKWWLGTDSVKVMRLRVKADGLSDMTSQDIMKVVSGMNQDAICYLNRYMGEQMSLTGKSLALGSIELSHIEYGQVECARRITVTFGLDEDWIRGANIWNGRFWYIYIPWKVGLDTQPLEAYFSDTVEREAWCQKFISFRLQSSVKRIFSVLKNPISISTPGFSSTLSSFMSLIWTPIQLDFVTLSHASDDNRRRNYTNKRRQNQYSSYHPPPSPYISTPQGRATFDRFCRKPLHNLRASFSYTIYRIEYGLICFKLLTNSFSAKKRVPSPGGGLWGSTMVHFQNSVRVN</sequence>
<keyword evidence="3" id="KW-1185">Reference proteome</keyword>
<name>A0A3N4I0R9_ASCIM</name>
<accession>A0A3N4I0R9</accession>
<gene>
    <name evidence="2" type="ORF">BJ508DRAFT_311976</name>
</gene>
<dbReference type="Proteomes" id="UP000275078">
    <property type="component" value="Unassembled WGS sequence"/>
</dbReference>